<evidence type="ECO:0000256" key="11">
    <source>
        <dbReference type="SAM" id="MobiDB-lite"/>
    </source>
</evidence>
<dbReference type="GO" id="GO:0007076">
    <property type="term" value="P:mitotic chromosome condensation"/>
    <property type="evidence" value="ECO:0007669"/>
    <property type="project" value="InterPro"/>
</dbReference>
<sequence>MPDLGWVKMTDLKVQLQQCMEDRQVCPSLAGFQFTKWDSDTHNESESVLVDKFKKNDQVFDINAEVEESDHEEFLDGPLEGDFDANDEPNLTATEDHEELRSWEELCRVQSHQEEMISLRSEHKKKSTKKDFEIDFEDDLDFGVYSQKSKATTVLRPLWRARIGQAPLVLQTSHCEVDSLIQLYLKPGIRLLKMALGQKKAEIKHYEEIGDYDYNNPNDTSNFCPGSQAANSDYKELDNVGPFGSFNLTPYPCHSPKTTQGNGDTPEV</sequence>
<feature type="region of interest" description="Disordered" evidence="11">
    <location>
        <begin position="70"/>
        <end position="90"/>
    </location>
</feature>
<name>L9L8Q3_TUPCH</name>
<evidence type="ECO:0000313" key="13">
    <source>
        <dbReference type="Proteomes" id="UP000011518"/>
    </source>
</evidence>
<keyword evidence="9" id="KW-0226">DNA condensation</keyword>
<evidence type="ECO:0000313" key="12">
    <source>
        <dbReference type="EMBL" id="ELW70087.1"/>
    </source>
</evidence>
<reference evidence="13" key="1">
    <citation type="submission" date="2012-07" db="EMBL/GenBank/DDBJ databases">
        <title>Genome of the Chinese tree shrew, a rising model animal genetically related to primates.</title>
        <authorList>
            <person name="Zhang G."/>
            <person name="Fan Y."/>
            <person name="Yao Y."/>
            <person name="Huang Z."/>
        </authorList>
    </citation>
    <scope>NUCLEOTIDE SEQUENCE [LARGE SCALE GENOMIC DNA]</scope>
</reference>
<dbReference type="STRING" id="246437.L9L8Q3"/>
<dbReference type="PANTHER" id="PTHR13108:SF9">
    <property type="entry name" value="CONDENSIN COMPLEX SUBUNIT 2"/>
    <property type="match status" value="1"/>
</dbReference>
<dbReference type="GO" id="GO:0000796">
    <property type="term" value="C:condensin complex"/>
    <property type="evidence" value="ECO:0007669"/>
    <property type="project" value="InterPro"/>
</dbReference>
<dbReference type="Pfam" id="PF05786">
    <property type="entry name" value="Cnd2"/>
    <property type="match status" value="1"/>
</dbReference>
<dbReference type="AlphaFoldDB" id="L9L8Q3"/>
<reference evidence="13" key="2">
    <citation type="journal article" date="2013" name="Nat. Commun.">
        <title>Genome of the Chinese tree shrew.</title>
        <authorList>
            <person name="Fan Y."/>
            <person name="Huang Z.Y."/>
            <person name="Cao C.C."/>
            <person name="Chen C.S."/>
            <person name="Chen Y.X."/>
            <person name="Fan D.D."/>
            <person name="He J."/>
            <person name="Hou H.L."/>
            <person name="Hu L."/>
            <person name="Hu X.T."/>
            <person name="Jiang X.T."/>
            <person name="Lai R."/>
            <person name="Lang Y.S."/>
            <person name="Liang B."/>
            <person name="Liao S.G."/>
            <person name="Mu D."/>
            <person name="Ma Y.Y."/>
            <person name="Niu Y.Y."/>
            <person name="Sun X.Q."/>
            <person name="Xia J.Q."/>
            <person name="Xiao J."/>
            <person name="Xiong Z.Q."/>
            <person name="Xu L."/>
            <person name="Yang L."/>
            <person name="Zhang Y."/>
            <person name="Zhao W."/>
            <person name="Zhao X.D."/>
            <person name="Zheng Y.T."/>
            <person name="Zhou J.M."/>
            <person name="Zhu Y.B."/>
            <person name="Zhang G.J."/>
            <person name="Wang J."/>
            <person name="Yao Y.G."/>
        </authorList>
    </citation>
    <scope>NUCLEOTIDE SEQUENCE [LARGE SCALE GENOMIC DNA]</scope>
</reference>
<evidence type="ECO:0000256" key="6">
    <source>
        <dbReference type="ARBA" id="ARBA00022490"/>
    </source>
</evidence>
<evidence type="ECO:0000256" key="5">
    <source>
        <dbReference type="ARBA" id="ARBA00022454"/>
    </source>
</evidence>
<keyword evidence="10" id="KW-0131">Cell cycle</keyword>
<dbReference type="EMBL" id="KB320506">
    <property type="protein sequence ID" value="ELW70087.1"/>
    <property type="molecule type" value="Genomic_DNA"/>
</dbReference>
<keyword evidence="5" id="KW-0158">Chromosome</keyword>
<dbReference type="GO" id="GO:0003682">
    <property type="term" value="F:chromatin binding"/>
    <property type="evidence" value="ECO:0007669"/>
    <property type="project" value="TreeGrafter"/>
</dbReference>
<evidence type="ECO:0000256" key="2">
    <source>
        <dbReference type="ARBA" id="ARBA00004496"/>
    </source>
</evidence>
<keyword evidence="13" id="KW-1185">Reference proteome</keyword>
<dbReference type="Proteomes" id="UP000011518">
    <property type="component" value="Unassembled WGS sequence"/>
</dbReference>
<gene>
    <name evidence="12" type="ORF">TREES_T100001457</name>
</gene>
<protein>
    <recommendedName>
        <fullName evidence="4">Condensin complex subunit 2</fullName>
    </recommendedName>
</protein>
<evidence type="ECO:0000256" key="1">
    <source>
        <dbReference type="ARBA" id="ARBA00004286"/>
    </source>
</evidence>
<feature type="compositionally biased region" description="Acidic residues" evidence="11">
    <location>
        <begin position="70"/>
        <end position="87"/>
    </location>
</feature>
<accession>L9L8Q3</accession>
<dbReference type="PANTHER" id="PTHR13108">
    <property type="entry name" value="CONDENSIN COMPLEX SUBUNIT 2"/>
    <property type="match status" value="1"/>
</dbReference>
<evidence type="ECO:0000256" key="4">
    <source>
        <dbReference type="ARBA" id="ARBA00016065"/>
    </source>
</evidence>
<evidence type="ECO:0000256" key="3">
    <source>
        <dbReference type="ARBA" id="ARBA00009471"/>
    </source>
</evidence>
<organism evidence="12 13">
    <name type="scientific">Tupaia chinensis</name>
    <name type="common">Chinese tree shrew</name>
    <name type="synonym">Tupaia belangeri chinensis</name>
    <dbReference type="NCBI Taxonomy" id="246437"/>
    <lineage>
        <taxon>Eukaryota</taxon>
        <taxon>Metazoa</taxon>
        <taxon>Chordata</taxon>
        <taxon>Craniata</taxon>
        <taxon>Vertebrata</taxon>
        <taxon>Euteleostomi</taxon>
        <taxon>Mammalia</taxon>
        <taxon>Eutheria</taxon>
        <taxon>Euarchontoglires</taxon>
        <taxon>Scandentia</taxon>
        <taxon>Tupaiidae</taxon>
        <taxon>Tupaia</taxon>
    </lineage>
</organism>
<comment type="similarity">
    <text evidence="3">Belongs to the CND2 (condensin subunit 2) family.</text>
</comment>
<evidence type="ECO:0000256" key="7">
    <source>
        <dbReference type="ARBA" id="ARBA00022618"/>
    </source>
</evidence>
<proteinExistence type="inferred from homology"/>
<keyword evidence="8" id="KW-0498">Mitosis</keyword>
<evidence type="ECO:0000256" key="9">
    <source>
        <dbReference type="ARBA" id="ARBA00023067"/>
    </source>
</evidence>
<comment type="subcellular location">
    <subcellularLocation>
        <location evidence="1">Chromosome</location>
    </subcellularLocation>
    <subcellularLocation>
        <location evidence="2">Cytoplasm</location>
    </subcellularLocation>
</comment>
<evidence type="ECO:0000256" key="8">
    <source>
        <dbReference type="ARBA" id="ARBA00022776"/>
    </source>
</evidence>
<keyword evidence="6" id="KW-0963">Cytoplasm</keyword>
<dbReference type="GO" id="GO:0051301">
    <property type="term" value="P:cell division"/>
    <property type="evidence" value="ECO:0007669"/>
    <property type="project" value="UniProtKB-KW"/>
</dbReference>
<evidence type="ECO:0000256" key="10">
    <source>
        <dbReference type="ARBA" id="ARBA00023306"/>
    </source>
</evidence>
<dbReference type="InParanoid" id="L9L8Q3"/>
<dbReference type="InterPro" id="IPR022816">
    <property type="entry name" value="Condensin_barren_su2"/>
</dbReference>
<keyword evidence="7" id="KW-0132">Cell division</keyword>
<dbReference type="GO" id="GO:0005737">
    <property type="term" value="C:cytoplasm"/>
    <property type="evidence" value="ECO:0007669"/>
    <property type="project" value="UniProtKB-SubCell"/>
</dbReference>